<dbReference type="EMBL" id="JAAITS010000096">
    <property type="protein sequence ID" value="NSG87656.1"/>
    <property type="molecule type" value="Genomic_DNA"/>
</dbReference>
<name>A0ABX2HEI8_9FIRM</name>
<sequence length="64" mass="7432">MEFEKTLLSVEEFCTYLGIGKTKARELLSNPSCKYVVRIGRRVLIHKELLDAELKKSAKFQLKM</sequence>
<gene>
    <name evidence="2" type="ORF">G5B17_20190</name>
</gene>
<evidence type="ECO:0000313" key="3">
    <source>
        <dbReference type="Proteomes" id="UP001644719"/>
    </source>
</evidence>
<dbReference type="InterPro" id="IPR038148">
    <property type="entry name" value="Tn1545/Tn916_Xis"/>
</dbReference>
<dbReference type="InterPro" id="IPR041657">
    <property type="entry name" value="HTH_17"/>
</dbReference>
<reference evidence="2 3" key="1">
    <citation type="journal article" date="2020" name="Cell Host Microbe">
        <title>Functional and Genomic Variation between Human-Derived Isolates of Lachnospiraceae Reveals Inter- and Intra-Species Diversity.</title>
        <authorList>
            <person name="Sorbara M.T."/>
            <person name="Littmann E.R."/>
            <person name="Fontana E."/>
            <person name="Moody T.U."/>
            <person name="Kohout C.E."/>
            <person name="Gjonbalaj M."/>
            <person name="Eaton V."/>
            <person name="Seok R."/>
            <person name="Leiner I.M."/>
            <person name="Pamer E.G."/>
        </authorList>
    </citation>
    <scope>NUCLEOTIDE SEQUENCE [LARGE SCALE GENOMIC DNA]</scope>
    <source>
        <strain evidence="2 3">MSK.17.74</strain>
    </source>
</reference>
<comment type="caution">
    <text evidence="2">The sequence shown here is derived from an EMBL/GenBank/DDBJ whole genome shotgun (WGS) entry which is preliminary data.</text>
</comment>
<dbReference type="RefSeq" id="WP_173770423.1">
    <property type="nucleotide sequence ID" value="NZ_JAAITS010000096.1"/>
</dbReference>
<dbReference type="NCBIfam" id="TIGR01764">
    <property type="entry name" value="excise"/>
    <property type="match status" value="1"/>
</dbReference>
<accession>A0ABX2HEI8</accession>
<proteinExistence type="predicted"/>
<feature type="domain" description="Helix-turn-helix" evidence="1">
    <location>
        <begin position="7"/>
        <end position="52"/>
    </location>
</feature>
<dbReference type="Proteomes" id="UP001644719">
    <property type="component" value="Unassembled WGS sequence"/>
</dbReference>
<organism evidence="2 3">
    <name type="scientific">Blautia faecis</name>
    <dbReference type="NCBI Taxonomy" id="871665"/>
    <lineage>
        <taxon>Bacteria</taxon>
        <taxon>Bacillati</taxon>
        <taxon>Bacillota</taxon>
        <taxon>Clostridia</taxon>
        <taxon>Lachnospirales</taxon>
        <taxon>Lachnospiraceae</taxon>
        <taxon>Blautia</taxon>
    </lineage>
</organism>
<dbReference type="Pfam" id="PF12728">
    <property type="entry name" value="HTH_17"/>
    <property type="match status" value="1"/>
</dbReference>
<evidence type="ECO:0000259" key="1">
    <source>
        <dbReference type="Pfam" id="PF12728"/>
    </source>
</evidence>
<protein>
    <submittedName>
        <fullName evidence="2">Helix-turn-helix domain-containing protein</fullName>
    </submittedName>
</protein>
<dbReference type="InterPro" id="IPR010093">
    <property type="entry name" value="SinI_DNA-bd"/>
</dbReference>
<keyword evidence="3" id="KW-1185">Reference proteome</keyword>
<dbReference type="Gene3D" id="3.90.105.50">
    <property type="match status" value="1"/>
</dbReference>
<evidence type="ECO:0000313" key="2">
    <source>
        <dbReference type="EMBL" id="NSG87656.1"/>
    </source>
</evidence>